<organism evidence="1 2">
    <name type="scientific">Desulfonema magnum</name>
    <dbReference type="NCBI Taxonomy" id="45655"/>
    <lineage>
        <taxon>Bacteria</taxon>
        <taxon>Pseudomonadati</taxon>
        <taxon>Thermodesulfobacteriota</taxon>
        <taxon>Desulfobacteria</taxon>
        <taxon>Desulfobacterales</taxon>
        <taxon>Desulfococcaceae</taxon>
        <taxon>Desulfonema</taxon>
    </lineage>
</organism>
<reference evidence="1" key="1">
    <citation type="journal article" date="2021" name="Microb. Physiol.">
        <title>Proteogenomic Insights into the Physiology of Marine, Sulfate-Reducing, Filamentous Desulfonema limicola and Desulfonema magnum.</title>
        <authorList>
            <person name="Schnaars V."/>
            <person name="Wohlbrand L."/>
            <person name="Scheve S."/>
            <person name="Hinrichs C."/>
            <person name="Reinhardt R."/>
            <person name="Rabus R."/>
        </authorList>
    </citation>
    <scope>NUCLEOTIDE SEQUENCE</scope>
    <source>
        <strain evidence="1">4be13</strain>
    </source>
</reference>
<name>A0A975BGH3_9BACT</name>
<dbReference type="KEGG" id="dmm:dnm_009950"/>
<evidence type="ECO:0000313" key="1">
    <source>
        <dbReference type="EMBL" id="QTA84991.1"/>
    </source>
</evidence>
<dbReference type="EMBL" id="CP061800">
    <property type="protein sequence ID" value="QTA84991.1"/>
    <property type="molecule type" value="Genomic_DNA"/>
</dbReference>
<dbReference type="AlphaFoldDB" id="A0A975BGH3"/>
<sequence length="114" mass="12815">MGRRGPLRIRFFHLITESAACGWTVRRNRAHGTRNRREGVSAAECGKKKIKIGGQRPAFARSVRLRVSRQAEACPYAFPGRSLGTSKKLNIVHLFILKRVLYPAGSDQKNVNIE</sequence>
<gene>
    <name evidence="1" type="ORF">dnm_009950</name>
</gene>
<dbReference type="RefSeq" id="WP_207681237.1">
    <property type="nucleotide sequence ID" value="NZ_CP061800.1"/>
</dbReference>
<proteinExistence type="predicted"/>
<evidence type="ECO:0000313" key="2">
    <source>
        <dbReference type="Proteomes" id="UP000663722"/>
    </source>
</evidence>
<dbReference type="Proteomes" id="UP000663722">
    <property type="component" value="Chromosome"/>
</dbReference>
<accession>A0A975BGH3</accession>
<protein>
    <submittedName>
        <fullName evidence="1">Uncharacterized protein</fullName>
    </submittedName>
</protein>
<keyword evidence="2" id="KW-1185">Reference proteome</keyword>